<proteinExistence type="predicted"/>
<evidence type="ECO:0000256" key="1">
    <source>
        <dbReference type="SAM" id="Coils"/>
    </source>
</evidence>
<keyword evidence="1" id="KW-0175">Coiled coil</keyword>
<feature type="coiled-coil region" evidence="1">
    <location>
        <begin position="13"/>
        <end position="40"/>
    </location>
</feature>
<reference evidence="2" key="1">
    <citation type="submission" date="2019-11" db="EMBL/GenBank/DDBJ databases">
        <authorList>
            <person name="Falquet L."/>
            <person name="Falquet L."/>
        </authorList>
    </citation>
    <scope>NUCLEOTIDE SEQUENCE</scope>
    <source>
        <strain evidence="2">8756-13</strain>
    </source>
</reference>
<organism evidence="2">
    <name type="scientific">Mycoplasma feriruminatoris</name>
    <dbReference type="NCBI Taxonomy" id="1179777"/>
    <lineage>
        <taxon>Bacteria</taxon>
        <taxon>Bacillati</taxon>
        <taxon>Mycoplasmatota</taxon>
        <taxon>Mollicutes</taxon>
        <taxon>Mycoplasmataceae</taxon>
        <taxon>Mycoplasma</taxon>
    </lineage>
</organism>
<dbReference type="EMBL" id="LR739235">
    <property type="protein sequence ID" value="VZR98000.1"/>
    <property type="molecule type" value="Genomic_DNA"/>
</dbReference>
<dbReference type="AlphaFoldDB" id="A0A654IIF9"/>
<protein>
    <submittedName>
        <fullName evidence="2">Uncharacterized protein</fullName>
    </submittedName>
</protein>
<name>A0A654IIF9_9MOLU</name>
<accession>A0A654IIF9</accession>
<evidence type="ECO:0000313" key="2">
    <source>
        <dbReference type="EMBL" id="VZR98000.1"/>
    </source>
</evidence>
<gene>
    <name evidence="2" type="ORF">MF5295_00572</name>
</gene>
<sequence length="233" mass="27040">MNPLLEKKVNDTLKKVKSVISDAQDNVNELQNVFNNQLKKLTKYHVEGTTNLNSYQETKQTTYYLAYYDKKSKRFKEASLNTSELSEDQNGDVQPVDTPNIEYLDEYKNVVNLQSGLKAKFVIEKISEILNAIYNGVESYLKDNLGKSLTLNYYEQELAKINNEEFVNLLAKSDLKFVDWNAQSLEQKIMHIKDALVDKNNQIIDLNRRISELDNMNVMIDKQLDSIDDQIKR</sequence>
<feature type="coiled-coil region" evidence="1">
    <location>
        <begin position="182"/>
        <end position="216"/>
    </location>
</feature>